<gene>
    <name evidence="1" type="ORF">AGERDE_LOCUS5833</name>
</gene>
<reference evidence="1" key="1">
    <citation type="submission" date="2021-06" db="EMBL/GenBank/DDBJ databases">
        <authorList>
            <person name="Kallberg Y."/>
            <person name="Tangrot J."/>
            <person name="Rosling A."/>
        </authorList>
    </citation>
    <scope>NUCLEOTIDE SEQUENCE</scope>
    <source>
        <strain evidence="1">MT106</strain>
    </source>
</reference>
<organism evidence="1 2">
    <name type="scientific">Ambispora gerdemannii</name>
    <dbReference type="NCBI Taxonomy" id="144530"/>
    <lineage>
        <taxon>Eukaryota</taxon>
        <taxon>Fungi</taxon>
        <taxon>Fungi incertae sedis</taxon>
        <taxon>Mucoromycota</taxon>
        <taxon>Glomeromycotina</taxon>
        <taxon>Glomeromycetes</taxon>
        <taxon>Archaeosporales</taxon>
        <taxon>Ambisporaceae</taxon>
        <taxon>Ambispora</taxon>
    </lineage>
</organism>
<evidence type="ECO:0000313" key="1">
    <source>
        <dbReference type="EMBL" id="CAG8533608.1"/>
    </source>
</evidence>
<dbReference type="Proteomes" id="UP000789831">
    <property type="component" value="Unassembled WGS sequence"/>
</dbReference>
<dbReference type="InterPro" id="IPR036404">
    <property type="entry name" value="Jacalin-like_lectin_dom_sf"/>
</dbReference>
<dbReference type="OrthoDB" id="581739at2759"/>
<dbReference type="Gene3D" id="2.100.10.30">
    <property type="entry name" value="Jacalin-like lectin domain"/>
    <property type="match status" value="1"/>
</dbReference>
<accession>A0A9N9AI99</accession>
<keyword evidence="2" id="KW-1185">Reference proteome</keyword>
<evidence type="ECO:0000313" key="2">
    <source>
        <dbReference type="Proteomes" id="UP000789831"/>
    </source>
</evidence>
<proteinExistence type="predicted"/>
<comment type="caution">
    <text evidence="1">The sequence shown here is derived from an EMBL/GenBank/DDBJ whole genome shotgun (WGS) entry which is preliminary data.</text>
</comment>
<dbReference type="AlphaFoldDB" id="A0A9N9AI99"/>
<sequence>MKRNSQQRSVQMNTATWQSELYGISNEGHDAHKSFNDLITINKNLGLTEVKDILIREIKISHDGDFFGGVKGEEKVYGPYGKKEGEKFSLLINNDQRTSVFYGKTSSSLKSLGIQQTLRQLTSEDLIAQMEIPSKGNN</sequence>
<protein>
    <submittedName>
        <fullName evidence="1">5417_t:CDS:1</fullName>
    </submittedName>
</protein>
<name>A0A9N9AI99_9GLOM</name>
<dbReference type="EMBL" id="CAJVPL010000841">
    <property type="protein sequence ID" value="CAG8533608.1"/>
    <property type="molecule type" value="Genomic_DNA"/>
</dbReference>